<evidence type="ECO:0000256" key="2">
    <source>
        <dbReference type="ARBA" id="ARBA00011322"/>
    </source>
</evidence>
<sequence length="387" mass="45393">MVKIKKIDLINFQSHKFTSLDFADGLNVIVGPSDNGKTSILRAIRWVFFNEPQGLGMLRNNEDFVSVRIYFNNDYSVERKRSKKENLYIIYNEKTGEVQEFNSLRTGLPPEVSNVMKIKKITLDKASDINFNIQFQHDGPFMFSYTATQKSALIGKMYNLDVVDKAIDDTNKDIKSQKSDIKRINEEIKELDEKILIYKDIEKEEQLLKDRETLTKNIEESVEKLNLINSLKNKLDENKKNKDYLIEKIKDFDKILSNEALIENIFKSYEILNKYKSYQNKLALIKLDIDKTEAIYKKSKNITEKLDIDNTIIKNLNAFNKFNELKKRLNELNVSIEKGKYFIKENDDNLNKDLKEYTELLIKLKKCPYCNSDVDKAHIDLIVKEYL</sequence>
<proteinExistence type="inferred from homology"/>
<dbReference type="InterPro" id="IPR038729">
    <property type="entry name" value="Rad50/SbcC_AAA"/>
</dbReference>
<dbReference type="KEGG" id="fms:M1R53_04860"/>
<evidence type="ECO:0000259" key="5">
    <source>
        <dbReference type="Pfam" id="PF13476"/>
    </source>
</evidence>
<dbReference type="InterPro" id="IPR027417">
    <property type="entry name" value="P-loop_NTPase"/>
</dbReference>
<evidence type="ECO:0000313" key="7">
    <source>
        <dbReference type="Proteomes" id="UP000831151"/>
    </source>
</evidence>
<dbReference type="Gene3D" id="3.40.50.300">
    <property type="entry name" value="P-loop containing nucleotide triphosphate hydrolases"/>
    <property type="match status" value="1"/>
</dbReference>
<dbReference type="RefSeq" id="WP_249242176.1">
    <property type="nucleotide sequence ID" value="NZ_CP096649.1"/>
</dbReference>
<dbReference type="EMBL" id="CP096649">
    <property type="protein sequence ID" value="UQK58572.1"/>
    <property type="molecule type" value="Genomic_DNA"/>
</dbReference>
<reference evidence="6" key="1">
    <citation type="submission" date="2022-04" db="EMBL/GenBank/DDBJ databases">
        <title>Complete genome sequences of Ezakiella coagulans and Fenollaria massiliensis.</title>
        <authorList>
            <person name="France M.T."/>
            <person name="Clifford J."/>
            <person name="Narina S."/>
            <person name="Rutt L."/>
            <person name="Ravel J."/>
        </authorList>
    </citation>
    <scope>NUCLEOTIDE SEQUENCE</scope>
    <source>
        <strain evidence="6">C0061C2</strain>
    </source>
</reference>
<evidence type="ECO:0000313" key="6">
    <source>
        <dbReference type="EMBL" id="UQK58572.1"/>
    </source>
</evidence>
<dbReference type="PANTHER" id="PTHR32114">
    <property type="entry name" value="ABC TRANSPORTER ABCH.3"/>
    <property type="match status" value="1"/>
</dbReference>
<dbReference type="Pfam" id="PF13476">
    <property type="entry name" value="AAA_23"/>
    <property type="match status" value="1"/>
</dbReference>
<dbReference type="PANTHER" id="PTHR32114:SF2">
    <property type="entry name" value="ABC TRANSPORTER ABCH.3"/>
    <property type="match status" value="1"/>
</dbReference>
<evidence type="ECO:0000256" key="3">
    <source>
        <dbReference type="ARBA" id="ARBA00013368"/>
    </source>
</evidence>
<comment type="subunit">
    <text evidence="2">Heterodimer of SbcC and SbcD.</text>
</comment>
<gene>
    <name evidence="6" type="ORF">M1R53_04860</name>
</gene>
<dbReference type="AlphaFoldDB" id="A0A9E7DI68"/>
<dbReference type="SUPFAM" id="SSF52540">
    <property type="entry name" value="P-loop containing nucleoside triphosphate hydrolases"/>
    <property type="match status" value="1"/>
</dbReference>
<keyword evidence="7" id="KW-1185">Reference proteome</keyword>
<feature type="domain" description="Rad50/SbcC-type AAA" evidence="5">
    <location>
        <begin position="6"/>
        <end position="251"/>
    </location>
</feature>
<evidence type="ECO:0000256" key="4">
    <source>
        <dbReference type="SAM" id="Coils"/>
    </source>
</evidence>
<comment type="similarity">
    <text evidence="1">Belongs to the SMC family. SbcC subfamily.</text>
</comment>
<dbReference type="GO" id="GO:0016887">
    <property type="term" value="F:ATP hydrolysis activity"/>
    <property type="evidence" value="ECO:0007669"/>
    <property type="project" value="InterPro"/>
</dbReference>
<dbReference type="GO" id="GO:0006302">
    <property type="term" value="P:double-strand break repair"/>
    <property type="evidence" value="ECO:0007669"/>
    <property type="project" value="InterPro"/>
</dbReference>
<accession>A0A9E7DI68</accession>
<dbReference type="Proteomes" id="UP000831151">
    <property type="component" value="Chromosome"/>
</dbReference>
<name>A0A9E7DI68_9FIRM</name>
<keyword evidence="4" id="KW-0175">Coiled coil</keyword>
<evidence type="ECO:0000256" key="1">
    <source>
        <dbReference type="ARBA" id="ARBA00006930"/>
    </source>
</evidence>
<feature type="coiled-coil region" evidence="4">
    <location>
        <begin position="167"/>
        <end position="248"/>
    </location>
</feature>
<protein>
    <recommendedName>
        <fullName evidence="3">Nuclease SbcCD subunit C</fullName>
    </recommendedName>
</protein>
<organism evidence="6 7">
    <name type="scientific">Fenollaria massiliensis</name>
    <dbReference type="NCBI Taxonomy" id="938288"/>
    <lineage>
        <taxon>Bacteria</taxon>
        <taxon>Bacillati</taxon>
        <taxon>Bacillota</taxon>
        <taxon>Clostridia</taxon>
        <taxon>Eubacteriales</taxon>
        <taxon>Fenollaria</taxon>
    </lineage>
</organism>